<evidence type="ECO:0000256" key="2">
    <source>
        <dbReference type="ARBA" id="ARBA00022490"/>
    </source>
</evidence>
<dbReference type="GO" id="GO:0005759">
    <property type="term" value="C:mitochondrial matrix"/>
    <property type="evidence" value="ECO:0007669"/>
    <property type="project" value="UniProtKB-SubCell"/>
</dbReference>
<evidence type="ECO:0000256" key="6">
    <source>
        <dbReference type="ARBA" id="ARBA00022694"/>
    </source>
</evidence>
<accession>A0A8J5HS18</accession>
<keyword evidence="6 10" id="KW-0819">tRNA processing</keyword>
<dbReference type="CDD" id="cd02440">
    <property type="entry name" value="AdoMet_MTases"/>
    <property type="match status" value="1"/>
</dbReference>
<protein>
    <recommendedName>
        <fullName evidence="10">tRNA (guanine(37)-N1)-methyltransferase</fullName>
        <ecNumber evidence="10">2.1.1.228</ecNumber>
    </recommendedName>
    <alternativeName>
        <fullName evidence="10">M1G-methyltransferase</fullName>
    </alternativeName>
    <alternativeName>
        <fullName evidence="10">tRNA [GM37] methyltransferase</fullName>
    </alternativeName>
    <alternativeName>
        <fullName evidence="10">tRNA methyltransferase 5 homolog</fullName>
    </alternativeName>
</protein>
<comment type="subcellular location">
    <subcellularLocation>
        <location evidence="10">Mitochondrion matrix</location>
    </subcellularLocation>
    <subcellularLocation>
        <location evidence="10">Nucleus</location>
    </subcellularLocation>
    <subcellularLocation>
        <location evidence="10">Cytoplasm</location>
    </subcellularLocation>
    <text evidence="10">Predominantly in the mitochondria and in the nucleus.</text>
</comment>
<comment type="function">
    <text evidence="10">Specifically methylates the N1 position of guanosine-37 in various cytoplasmic and mitochondrial tRNAs. Methylation is not dependent on the nature of the nucleoside 5' of the target nucleoside. This is the first step in the biosynthesis of wybutosine (yW), a modified base adjacent to the anticodon of tRNAs and required for accurate decoding.</text>
</comment>
<organism evidence="13 14">
    <name type="scientific">Zingiber officinale</name>
    <name type="common">Ginger</name>
    <name type="synonym">Amomum zingiber</name>
    <dbReference type="NCBI Taxonomy" id="94328"/>
    <lineage>
        <taxon>Eukaryota</taxon>
        <taxon>Viridiplantae</taxon>
        <taxon>Streptophyta</taxon>
        <taxon>Embryophyta</taxon>
        <taxon>Tracheophyta</taxon>
        <taxon>Spermatophyta</taxon>
        <taxon>Magnoliopsida</taxon>
        <taxon>Liliopsida</taxon>
        <taxon>Zingiberales</taxon>
        <taxon>Zingiberaceae</taxon>
        <taxon>Zingiber</taxon>
    </lineage>
</organism>
<keyword evidence="14" id="KW-1185">Reference proteome</keyword>
<evidence type="ECO:0000256" key="1">
    <source>
        <dbReference type="ARBA" id="ARBA00009775"/>
    </source>
</evidence>
<comment type="similarity">
    <text evidence="1">Belongs to the class I-like SAM-binding methyltransferase superfamily. TRM5/TYW2 family.</text>
</comment>
<dbReference type="InterPro" id="IPR029063">
    <property type="entry name" value="SAM-dependent_MTases_sf"/>
</dbReference>
<dbReference type="Pfam" id="PF25133">
    <property type="entry name" value="TYW2_N_2"/>
    <property type="match status" value="1"/>
</dbReference>
<gene>
    <name evidence="13" type="ORF">ZIOFF_007977</name>
</gene>
<dbReference type="FunFam" id="3.30.300.110:FF:000001">
    <property type="entry name" value="tRNA (guanine(37)-N1)-methyltransferase"/>
    <property type="match status" value="1"/>
</dbReference>
<dbReference type="PANTHER" id="PTHR23245">
    <property type="entry name" value="TRNA METHYLTRANSFERASE"/>
    <property type="match status" value="1"/>
</dbReference>
<reference evidence="13 14" key="1">
    <citation type="submission" date="2020-08" db="EMBL/GenBank/DDBJ databases">
        <title>Plant Genome Project.</title>
        <authorList>
            <person name="Zhang R.-G."/>
        </authorList>
    </citation>
    <scope>NUCLEOTIDE SEQUENCE [LARGE SCALE GENOMIC DNA]</scope>
    <source>
        <tissue evidence="13">Rhizome</tissue>
    </source>
</reference>
<dbReference type="EC" id="2.1.1.228" evidence="10"/>
<dbReference type="PROSITE" id="PS51684">
    <property type="entry name" value="SAM_MT_TRM5_TYW2"/>
    <property type="match status" value="1"/>
</dbReference>
<keyword evidence="3 10" id="KW-0489">Methyltransferase</keyword>
<evidence type="ECO:0000256" key="5">
    <source>
        <dbReference type="ARBA" id="ARBA00022691"/>
    </source>
</evidence>
<dbReference type="PANTHER" id="PTHR23245:SF43">
    <property type="entry name" value="TRNA (GUANINE(37)-N1)-METHYLTRANSFERASE 2"/>
    <property type="match status" value="1"/>
</dbReference>
<evidence type="ECO:0000256" key="3">
    <source>
        <dbReference type="ARBA" id="ARBA00022603"/>
    </source>
</evidence>
<feature type="binding site" evidence="10">
    <location>
        <begin position="466"/>
        <end position="467"/>
    </location>
    <ligand>
        <name>S-adenosyl-L-methionine</name>
        <dbReference type="ChEBI" id="CHEBI:59789"/>
    </ligand>
</feature>
<dbReference type="Pfam" id="PF02475">
    <property type="entry name" value="TRM5-TYW2_MTfase"/>
    <property type="match status" value="1"/>
</dbReference>
<feature type="binding site" evidence="10">
    <location>
        <position position="540"/>
    </location>
    <ligand>
        <name>S-adenosyl-L-methionine</name>
        <dbReference type="ChEBI" id="CHEBI:59789"/>
    </ligand>
</feature>
<keyword evidence="2 10" id="KW-0963">Cytoplasm</keyword>
<comment type="caution">
    <text evidence="13">The sequence shown here is derived from an EMBL/GenBank/DDBJ whole genome shotgun (WGS) entry which is preliminary data.</text>
</comment>
<dbReference type="EMBL" id="JACMSC010000002">
    <property type="protein sequence ID" value="KAG6534093.1"/>
    <property type="molecule type" value="Genomic_DNA"/>
</dbReference>
<comment type="catalytic activity">
    <reaction evidence="9 10">
        <text>guanosine(37) in tRNA + S-adenosyl-L-methionine = N(1)-methylguanosine(37) in tRNA + S-adenosyl-L-homocysteine + H(+)</text>
        <dbReference type="Rhea" id="RHEA:36899"/>
        <dbReference type="Rhea" id="RHEA-COMP:10145"/>
        <dbReference type="Rhea" id="RHEA-COMP:10147"/>
        <dbReference type="ChEBI" id="CHEBI:15378"/>
        <dbReference type="ChEBI" id="CHEBI:57856"/>
        <dbReference type="ChEBI" id="CHEBI:59789"/>
        <dbReference type="ChEBI" id="CHEBI:73542"/>
        <dbReference type="ChEBI" id="CHEBI:74269"/>
        <dbReference type="EC" id="2.1.1.228"/>
    </reaction>
</comment>
<dbReference type="SUPFAM" id="SSF53335">
    <property type="entry name" value="S-adenosyl-L-methionine-dependent methyltransferases"/>
    <property type="match status" value="1"/>
</dbReference>
<keyword evidence="8 10" id="KW-0539">Nucleus</keyword>
<name>A0A8J5HS18_ZINOF</name>
<dbReference type="Gene3D" id="3.30.300.110">
    <property type="entry name" value="Met-10+ protein-like domains"/>
    <property type="match status" value="1"/>
</dbReference>
<evidence type="ECO:0000259" key="12">
    <source>
        <dbReference type="PROSITE" id="PS51684"/>
    </source>
</evidence>
<dbReference type="InterPro" id="IPR056744">
    <property type="entry name" value="TRM5/TYW2-like_N"/>
</dbReference>
<evidence type="ECO:0000256" key="11">
    <source>
        <dbReference type="SAM" id="MobiDB-lite"/>
    </source>
</evidence>
<evidence type="ECO:0000256" key="10">
    <source>
        <dbReference type="HAMAP-Rule" id="MF_03152"/>
    </source>
</evidence>
<evidence type="ECO:0000256" key="4">
    <source>
        <dbReference type="ARBA" id="ARBA00022679"/>
    </source>
</evidence>
<dbReference type="InterPro" id="IPR030382">
    <property type="entry name" value="MeTrfase_TRM5/TYW2"/>
</dbReference>
<dbReference type="Gene3D" id="3.40.50.150">
    <property type="entry name" value="Vaccinia Virus protein VP39"/>
    <property type="match status" value="1"/>
</dbReference>
<feature type="binding site" evidence="10">
    <location>
        <begin position="517"/>
        <end position="518"/>
    </location>
    <ligand>
        <name>S-adenosyl-L-methionine</name>
        <dbReference type="ChEBI" id="CHEBI:59789"/>
    </ligand>
</feature>
<keyword evidence="4 10" id="KW-0808">Transferase</keyword>
<feature type="binding site" evidence="10">
    <location>
        <position position="428"/>
    </location>
    <ligand>
        <name>S-adenosyl-L-methionine</name>
        <dbReference type="ChEBI" id="CHEBI:59789"/>
    </ligand>
</feature>
<dbReference type="InterPro" id="IPR025792">
    <property type="entry name" value="tRNA_Gua_MeTrfase_euk"/>
</dbReference>
<dbReference type="GO" id="GO:0052906">
    <property type="term" value="F:tRNA (guanine(37)-N1)-methyltransferase activity"/>
    <property type="evidence" value="ECO:0007669"/>
    <property type="project" value="UniProtKB-UniRule"/>
</dbReference>
<sequence length="628" mass="70525">MMKKSMCCCSLAALRTHKPLPFPVCISLSVVAAASPRRCLSKSLSSPSSSLNAVLSIAADDYRPPSSFHFGPSLRRGHLPEPPPLSLNHSSEDSDGGVIEKAKFCRVFDVAALRVPVEECAALESHLRGHLLNWPRVRNIARVPGDDLDLEIRRLLREGEGDGGARLDSLAARVDGRADVETAALSPVLYREKLAKEFNCSGFLKFRNLAKLSRPKKKKKKLNSKDGGDLASKNLEKNDSYVVKVIGEEKDEVDLSGLLGEDFKGRRWRGPTRLLLLDEKYAKKGVSGLPEAIKVPMIPLSSSFELVQCQLALFYDYWSMSELLEALLPEGLIVPTGFETIGHIAHLNLRDEHLPFRKLIAQIVLDKNRPKIQTVVNKMDAIQNEYRTMQLEVLVGNHSLVTTVVENGFRFQVDLGKVYWNSKLATERQRLICSFTRSDVVCDVFSGVGPIAISAARKVKCVFANDLNPNAVEYLERNIVLNKLERKVEFSITTDFFWSRLLVCHSRVLDFLVFNMEGRRFISAMFTTQLRYSITQVVMNLPNDATEFLDAFRGVFRNTPRSARTLPKIHVYGFSKAQNPEYDFQERINVALCAEVVDVEMHRVRLVAPGKWMLCASFILPEDIAFGK</sequence>
<feature type="region of interest" description="Disordered" evidence="11">
    <location>
        <begin position="73"/>
        <end position="94"/>
    </location>
</feature>
<evidence type="ECO:0000256" key="8">
    <source>
        <dbReference type="ARBA" id="ARBA00023242"/>
    </source>
</evidence>
<dbReference type="Proteomes" id="UP000734854">
    <property type="component" value="Unassembled WGS sequence"/>
</dbReference>
<evidence type="ECO:0000256" key="9">
    <source>
        <dbReference type="ARBA" id="ARBA00047783"/>
    </source>
</evidence>
<keyword evidence="5 10" id="KW-0949">S-adenosyl-L-methionine</keyword>
<dbReference type="GO" id="GO:0070901">
    <property type="term" value="P:mitochondrial tRNA methylation"/>
    <property type="evidence" value="ECO:0007669"/>
    <property type="project" value="UniProtKB-ARBA"/>
</dbReference>
<comment type="subunit">
    <text evidence="10">Monomer.</text>
</comment>
<comment type="similarity">
    <text evidence="10">Belongs to the TRM5 / TYW2 family.</text>
</comment>
<dbReference type="InterPro" id="IPR056743">
    <property type="entry name" value="TRM5-TYW2-like_MTfase"/>
</dbReference>
<evidence type="ECO:0000313" key="13">
    <source>
        <dbReference type="EMBL" id="KAG6534093.1"/>
    </source>
</evidence>
<evidence type="ECO:0000313" key="14">
    <source>
        <dbReference type="Proteomes" id="UP000734854"/>
    </source>
</evidence>
<feature type="domain" description="SAM-dependent methyltransferase TRM5/TYW2-type" evidence="12">
    <location>
        <begin position="338"/>
        <end position="622"/>
    </location>
</feature>
<evidence type="ECO:0000256" key="7">
    <source>
        <dbReference type="ARBA" id="ARBA00023128"/>
    </source>
</evidence>
<dbReference type="HAMAP" id="MF_03152">
    <property type="entry name" value="TRM5"/>
    <property type="match status" value="1"/>
</dbReference>
<dbReference type="AlphaFoldDB" id="A0A8J5HS18"/>
<dbReference type="GO" id="GO:0005634">
    <property type="term" value="C:nucleus"/>
    <property type="evidence" value="ECO:0007669"/>
    <property type="project" value="UniProtKB-SubCell"/>
</dbReference>
<dbReference type="GO" id="GO:0002939">
    <property type="term" value="P:tRNA N1-guanine methylation"/>
    <property type="evidence" value="ECO:0007669"/>
    <property type="project" value="TreeGrafter"/>
</dbReference>
<proteinExistence type="inferred from homology"/>
<keyword evidence="7 10" id="KW-0496">Mitochondrion</keyword>